<dbReference type="PANTHER" id="PTHR39426">
    <property type="entry name" value="HOMOLOGY TO DEATH-ON-CURING PROTEIN OF PHAGE P1"/>
    <property type="match status" value="1"/>
</dbReference>
<protein>
    <submittedName>
        <fullName evidence="2">Type II toxin-antitoxin system death-on-curing family toxin</fullName>
    </submittedName>
</protein>
<dbReference type="InterPro" id="IPR006440">
    <property type="entry name" value="Doc"/>
</dbReference>
<dbReference type="InterPro" id="IPR003812">
    <property type="entry name" value="Fido"/>
</dbReference>
<dbReference type="SUPFAM" id="SSF140931">
    <property type="entry name" value="Fic-like"/>
    <property type="match status" value="1"/>
</dbReference>
<dbReference type="Gene3D" id="1.20.120.1870">
    <property type="entry name" value="Fic/DOC protein, Fido domain"/>
    <property type="match status" value="1"/>
</dbReference>
<comment type="caution">
    <text evidence="2">The sequence shown here is derived from an EMBL/GenBank/DDBJ whole genome shotgun (WGS) entry which is preliminary data.</text>
</comment>
<evidence type="ECO:0000313" key="3">
    <source>
        <dbReference type="Proteomes" id="UP001169764"/>
    </source>
</evidence>
<sequence>MTEPERIEPVWLDAADALAIHDRQLAEHGGGSGVRDHGLLESALARPINRWAYGEDDPAALAAAYAYGIARNHPFVDGNKRTAWVLARLFLVVNHQRLVFDPADAIATVLSLAAGELAEEELADWFRSRIAGG</sequence>
<dbReference type="EMBL" id="JAUOTP010000010">
    <property type="protein sequence ID" value="MDO6416339.1"/>
    <property type="molecule type" value="Genomic_DNA"/>
</dbReference>
<proteinExistence type="predicted"/>
<keyword evidence="3" id="KW-1185">Reference proteome</keyword>
<dbReference type="PANTHER" id="PTHR39426:SF1">
    <property type="entry name" value="HOMOLOGY TO DEATH-ON-CURING PROTEIN OF PHAGE P1"/>
    <property type="match status" value="1"/>
</dbReference>
<organism evidence="2 3">
    <name type="scientific">Sphingomonas natans</name>
    <dbReference type="NCBI Taxonomy" id="3063330"/>
    <lineage>
        <taxon>Bacteria</taxon>
        <taxon>Pseudomonadati</taxon>
        <taxon>Pseudomonadota</taxon>
        <taxon>Alphaproteobacteria</taxon>
        <taxon>Sphingomonadales</taxon>
        <taxon>Sphingomonadaceae</taxon>
        <taxon>Sphingomonas</taxon>
    </lineage>
</organism>
<evidence type="ECO:0000313" key="2">
    <source>
        <dbReference type="EMBL" id="MDO6416339.1"/>
    </source>
</evidence>
<evidence type="ECO:0000259" key="1">
    <source>
        <dbReference type="PROSITE" id="PS51459"/>
    </source>
</evidence>
<dbReference type="Pfam" id="PF02661">
    <property type="entry name" value="Fic"/>
    <property type="match status" value="1"/>
</dbReference>
<dbReference type="RefSeq" id="WP_303545747.1">
    <property type="nucleotide sequence ID" value="NZ_JAUOTP010000010.1"/>
</dbReference>
<dbReference type="NCBIfam" id="TIGR01550">
    <property type="entry name" value="DOC_P1"/>
    <property type="match status" value="1"/>
</dbReference>
<dbReference type="PIRSF" id="PIRSF018297">
    <property type="entry name" value="Doc"/>
    <property type="match status" value="1"/>
</dbReference>
<dbReference type="PROSITE" id="PS51459">
    <property type="entry name" value="FIDO"/>
    <property type="match status" value="1"/>
</dbReference>
<feature type="domain" description="Fido" evidence="1">
    <location>
        <begin position="12"/>
        <end position="128"/>
    </location>
</feature>
<dbReference type="InterPro" id="IPR053737">
    <property type="entry name" value="Type_II_TA_Toxin"/>
</dbReference>
<gene>
    <name evidence="2" type="ORF">Q4F19_18280</name>
</gene>
<dbReference type="InterPro" id="IPR036597">
    <property type="entry name" value="Fido-like_dom_sf"/>
</dbReference>
<name>A0ABT8YF63_9SPHN</name>
<accession>A0ABT8YF63</accession>
<dbReference type="Proteomes" id="UP001169764">
    <property type="component" value="Unassembled WGS sequence"/>
</dbReference>
<reference evidence="2" key="1">
    <citation type="submission" date="2023-07" db="EMBL/GenBank/DDBJ databases">
        <authorList>
            <person name="Kim M."/>
        </authorList>
    </citation>
    <scope>NUCLEOTIDE SEQUENCE</scope>
    <source>
        <strain evidence="2">BIUV-7</strain>
    </source>
</reference>